<proteinExistence type="inferred from homology"/>
<dbReference type="SFLD" id="SFLDG01129">
    <property type="entry name" value="C1.5:_HAD__Beta-PGM__Phosphata"/>
    <property type="match status" value="1"/>
</dbReference>
<dbReference type="EC" id="3.1.3.18" evidence="4"/>
<dbReference type="InterPro" id="IPR023214">
    <property type="entry name" value="HAD_sf"/>
</dbReference>
<comment type="catalytic activity">
    <reaction evidence="1">
        <text>2-phosphoglycolate + H2O = glycolate + phosphate</text>
        <dbReference type="Rhea" id="RHEA:14369"/>
        <dbReference type="ChEBI" id="CHEBI:15377"/>
        <dbReference type="ChEBI" id="CHEBI:29805"/>
        <dbReference type="ChEBI" id="CHEBI:43474"/>
        <dbReference type="ChEBI" id="CHEBI:58033"/>
        <dbReference type="EC" id="3.1.3.18"/>
    </reaction>
</comment>
<comment type="similarity">
    <text evidence="3">Belongs to the HAD-like hydrolase superfamily. CbbY/CbbZ/Gph/YieH family.</text>
</comment>
<dbReference type="NCBIfam" id="TIGR01509">
    <property type="entry name" value="HAD-SF-IA-v3"/>
    <property type="match status" value="1"/>
</dbReference>
<evidence type="ECO:0000313" key="5">
    <source>
        <dbReference type="EMBL" id="RZQ53900.1"/>
    </source>
</evidence>
<dbReference type="InterPro" id="IPR041492">
    <property type="entry name" value="HAD_2"/>
</dbReference>
<dbReference type="SFLD" id="SFLDS00003">
    <property type="entry name" value="Haloacid_Dehalogenase"/>
    <property type="match status" value="1"/>
</dbReference>
<dbReference type="InterPro" id="IPR050155">
    <property type="entry name" value="HAD-like_hydrolase_sf"/>
</dbReference>
<dbReference type="SUPFAM" id="SSF56784">
    <property type="entry name" value="HAD-like"/>
    <property type="match status" value="1"/>
</dbReference>
<evidence type="ECO:0000256" key="3">
    <source>
        <dbReference type="ARBA" id="ARBA00006171"/>
    </source>
</evidence>
<evidence type="ECO:0000256" key="1">
    <source>
        <dbReference type="ARBA" id="ARBA00000830"/>
    </source>
</evidence>
<dbReference type="PANTHER" id="PTHR43434:SF1">
    <property type="entry name" value="PHOSPHOGLYCOLATE PHOSPHATASE"/>
    <property type="match status" value="1"/>
</dbReference>
<comment type="caution">
    <text evidence="5">The sequence shown here is derived from an EMBL/GenBank/DDBJ whole genome shotgun (WGS) entry which is preliminary data.</text>
</comment>
<dbReference type="PANTHER" id="PTHR43434">
    <property type="entry name" value="PHOSPHOGLYCOLATE PHOSPHATASE"/>
    <property type="match status" value="1"/>
</dbReference>
<name>A0A4Q7IPK7_9GAMM</name>
<protein>
    <recommendedName>
        <fullName evidence="4">phosphoglycolate phosphatase</fullName>
        <ecNumber evidence="4">3.1.3.18</ecNumber>
    </recommendedName>
</protein>
<dbReference type="Proteomes" id="UP000291338">
    <property type="component" value="Unassembled WGS sequence"/>
</dbReference>
<dbReference type="EMBL" id="PPSX01000020">
    <property type="protein sequence ID" value="RZQ53900.1"/>
    <property type="molecule type" value="Genomic_DNA"/>
</dbReference>
<dbReference type="NCBIfam" id="TIGR01549">
    <property type="entry name" value="HAD-SF-IA-v1"/>
    <property type="match status" value="1"/>
</dbReference>
<dbReference type="InterPro" id="IPR006439">
    <property type="entry name" value="HAD-SF_hydro_IA"/>
</dbReference>
<dbReference type="Gene3D" id="1.10.260.80">
    <property type="match status" value="1"/>
</dbReference>
<dbReference type="Gene3D" id="3.40.50.1000">
    <property type="entry name" value="HAD superfamily/HAD-like"/>
    <property type="match status" value="1"/>
</dbReference>
<reference evidence="5 6" key="1">
    <citation type="submission" date="2018-01" db="EMBL/GenBank/DDBJ databases">
        <title>Co-occurrence of chitin degradation, pigmentation and bioactivity in marine Pseudoalteromonas.</title>
        <authorList>
            <person name="Paulsen S."/>
            <person name="Gram L."/>
            <person name="Machado H."/>
        </authorList>
    </citation>
    <scope>NUCLEOTIDE SEQUENCE [LARGE SCALE GENOMIC DNA]</scope>
    <source>
        <strain evidence="5 6">S3898</strain>
    </source>
</reference>
<dbReference type="AlphaFoldDB" id="A0A4Q7IPK7"/>
<accession>A0A4Q7IPK7</accession>
<evidence type="ECO:0000256" key="4">
    <source>
        <dbReference type="ARBA" id="ARBA00013078"/>
    </source>
</evidence>
<dbReference type="GO" id="GO:0008967">
    <property type="term" value="F:phosphoglycolate phosphatase activity"/>
    <property type="evidence" value="ECO:0007669"/>
    <property type="project" value="UniProtKB-EC"/>
</dbReference>
<comment type="pathway">
    <text evidence="2">Organic acid metabolism; glycolate biosynthesis; glycolate from 2-phosphoglycolate: step 1/1.</text>
</comment>
<gene>
    <name evidence="5" type="ORF">C1E23_06245</name>
</gene>
<dbReference type="InterPro" id="IPR036412">
    <property type="entry name" value="HAD-like_sf"/>
</dbReference>
<dbReference type="RefSeq" id="WP_130254754.1">
    <property type="nucleotide sequence ID" value="NZ_PPSX01000020.1"/>
</dbReference>
<evidence type="ECO:0000256" key="2">
    <source>
        <dbReference type="ARBA" id="ARBA00004818"/>
    </source>
</evidence>
<dbReference type="Pfam" id="PF13419">
    <property type="entry name" value="HAD_2"/>
    <property type="match status" value="1"/>
</dbReference>
<dbReference type="GO" id="GO:0006281">
    <property type="term" value="P:DNA repair"/>
    <property type="evidence" value="ECO:0007669"/>
    <property type="project" value="TreeGrafter"/>
</dbReference>
<organism evidence="5 6">
    <name type="scientific">Pseudoalteromonas phenolica</name>
    <dbReference type="NCBI Taxonomy" id="161398"/>
    <lineage>
        <taxon>Bacteria</taxon>
        <taxon>Pseudomonadati</taxon>
        <taxon>Pseudomonadota</taxon>
        <taxon>Gammaproteobacteria</taxon>
        <taxon>Alteromonadales</taxon>
        <taxon>Pseudoalteromonadaceae</taxon>
        <taxon>Pseudoalteromonas</taxon>
    </lineage>
</organism>
<sequence length="198" mass="22023">MTQTAVNANYQGVIFDLDNTLVSSSLNFKHIRAEIGCTEHTDLLTYIEQLPEIEAQAAMDIVLSHEYQDAESAVLMPGVVECLETLARQNIKMAVVTRNCQYAAQLKLAKTGLEFDIVLTRDDAPAKPDPTALLQVADNWHLNPSQCIYVGDFLFDIQAADNAQMDSCLYIFDARPDYGDTATHTIEHFSQLTKLVLP</sequence>
<evidence type="ECO:0000313" key="6">
    <source>
        <dbReference type="Proteomes" id="UP000291338"/>
    </source>
</evidence>